<accession>A0A182JCM5</accession>
<dbReference type="InterPro" id="IPR005026">
    <property type="entry name" value="SAPAP"/>
</dbReference>
<proteinExistence type="inferred from homology"/>
<feature type="compositionally biased region" description="Basic and acidic residues" evidence="2">
    <location>
        <begin position="68"/>
        <end position="77"/>
    </location>
</feature>
<feature type="region of interest" description="Disordered" evidence="2">
    <location>
        <begin position="502"/>
        <end position="529"/>
    </location>
</feature>
<feature type="compositionally biased region" description="Low complexity" evidence="2">
    <location>
        <begin position="883"/>
        <end position="900"/>
    </location>
</feature>
<name>A0A182JCM5_ANOAO</name>
<dbReference type="PANTHER" id="PTHR12353:SF1">
    <property type="entry name" value="DISKS LARGE-ASSOCIATED PROTEIN 5"/>
    <property type="match status" value="1"/>
</dbReference>
<evidence type="ECO:0000256" key="1">
    <source>
        <dbReference type="ARBA" id="ARBA00008839"/>
    </source>
</evidence>
<feature type="region of interest" description="Disordered" evidence="2">
    <location>
        <begin position="431"/>
        <end position="465"/>
    </location>
</feature>
<dbReference type="VEuPathDB" id="VectorBase:AATE015580"/>
<feature type="region of interest" description="Disordered" evidence="2">
    <location>
        <begin position="20"/>
        <end position="111"/>
    </location>
</feature>
<feature type="compositionally biased region" description="Basic and acidic residues" evidence="2">
    <location>
        <begin position="31"/>
        <end position="42"/>
    </location>
</feature>
<evidence type="ECO:0008006" key="4">
    <source>
        <dbReference type="Google" id="ProtNLM"/>
    </source>
</evidence>
<evidence type="ECO:0000256" key="2">
    <source>
        <dbReference type="SAM" id="MobiDB-lite"/>
    </source>
</evidence>
<organism evidence="3">
    <name type="scientific">Anopheles atroparvus</name>
    <name type="common">European mosquito</name>
    <dbReference type="NCBI Taxonomy" id="41427"/>
    <lineage>
        <taxon>Eukaryota</taxon>
        <taxon>Metazoa</taxon>
        <taxon>Ecdysozoa</taxon>
        <taxon>Arthropoda</taxon>
        <taxon>Hexapoda</taxon>
        <taxon>Insecta</taxon>
        <taxon>Pterygota</taxon>
        <taxon>Neoptera</taxon>
        <taxon>Endopterygota</taxon>
        <taxon>Diptera</taxon>
        <taxon>Nematocera</taxon>
        <taxon>Culicoidea</taxon>
        <taxon>Culicidae</taxon>
        <taxon>Anophelinae</taxon>
        <taxon>Anopheles</taxon>
    </lineage>
</organism>
<dbReference type="PANTHER" id="PTHR12353">
    <property type="entry name" value="DISKS LARGE-ASSOCIATED PROTEIN DAP SAP90/PSD-95-ASSOCIATED PROTEIN"/>
    <property type="match status" value="1"/>
</dbReference>
<feature type="region of interest" description="Disordered" evidence="2">
    <location>
        <begin position="642"/>
        <end position="679"/>
    </location>
</feature>
<dbReference type="STRING" id="41427.A0A182JCM5"/>
<comment type="similarity">
    <text evidence="1">Belongs to the SAPAP family.</text>
</comment>
<dbReference type="EnsemblMetazoa" id="AATE015580-RA">
    <property type="protein sequence ID" value="AATE015580-PA.1"/>
    <property type="gene ID" value="AATE015580"/>
</dbReference>
<evidence type="ECO:0000313" key="3">
    <source>
        <dbReference type="EnsemblMetazoa" id="AATE015580-PA.1"/>
    </source>
</evidence>
<dbReference type="Pfam" id="PF03359">
    <property type="entry name" value="GKAP"/>
    <property type="match status" value="1"/>
</dbReference>
<dbReference type="GO" id="GO:0023052">
    <property type="term" value="P:signaling"/>
    <property type="evidence" value="ECO:0007669"/>
    <property type="project" value="InterPro"/>
</dbReference>
<feature type="region of interest" description="Disordered" evidence="2">
    <location>
        <begin position="856"/>
        <end position="900"/>
    </location>
</feature>
<reference evidence="3" key="1">
    <citation type="submission" date="2022-08" db="UniProtKB">
        <authorList>
            <consortium name="EnsemblMetazoa"/>
        </authorList>
    </citation>
    <scope>IDENTIFICATION</scope>
    <source>
        <strain evidence="3">EBRO</strain>
    </source>
</reference>
<sequence length="941" mass="105350">MEGIKYKGFYKNNTAKRFEEIKAASNRQTKQQREASRHEMRQLNRNISDSEEENAAPVKTVMHQSKHYHIEGSKDTDVPPTDQYQSRLHRLREYQERKQLMQQKQASQRRPFMPYVLSGGRQEESSGVRKKRKPLRELPLKLMEHSQMHRESPVPVSKAVKPRVDCWLRRGLNKDVESTKKPAACKNNPLPIAVVKSAHKVQELKKPISKPVKNFLKGDQLTQPETILFTSTARKHKKPLAFKFDPSSRAVVAKSKNTLAVADADSLFDGISPIDKEPTPKKRASIVLPSKKAHEGDSIWEPQPVAAIHEATAIGCETDVVFVSDSPVPDTHTGGARNRPALNESFTICYDVPPVGGNAEDSIFGCRPIIMPDTFTTVPDTMPQEYDGLNLHASNACSTEQSKPSSPPVLPNKTLASTRRRSSIWSVMLVSPEDAPSPGQENAKSAEGCTDATGPQSAAALSRKRSSLVFTEETLRSVISPSQSNLKLDEVIDIRKCISKRRSSSSSSGPVAIEENDTEENGSPPGPPEEVLAKTNFYYEKVESELARLQALCTEYAPFLEGEVEMNDHCKGLILAAQGQTNILINKKLTKFRELIGHYKNKWNDRKVRNDDLDGFWLMLSLDLENLDKRFAELRTLRENNWQELEPEPPPKVKKLQGGGGVKKRPKKTAPGGAGKPSSSIAELIRIARQEQLKQKAANIDLGTLTETVTLVKTPTKKSVRIVATPMRQSLRSSLCTGCTPTIVHWEQSKSPASRKRRTIFPEITQPCDSVKSILKTPSVADKRRAKSVLFLDSGLDTPQTRRRQSSRKILDTPKPKIKFNDELEIEHIDNLATRTPSRLDHELEKRRRQSLMLFSATDPDDESQQKEEQQQTRKATARGTPRRTNSVQRRNRSSSRNLSAALWNVSDELLGTVEQEVGSGGKRLTRSAVNNARKKTLDFS</sequence>
<protein>
    <recommendedName>
        <fullName evidence="4">Guanylate kinase-associated protein mars</fullName>
    </recommendedName>
</protein>
<feature type="region of interest" description="Disordered" evidence="2">
    <location>
        <begin position="396"/>
        <end position="417"/>
    </location>
</feature>
<dbReference type="AlphaFoldDB" id="A0A182JCM5"/>